<protein>
    <recommendedName>
        <fullName evidence="1">BTB domain-containing protein</fullName>
    </recommendedName>
</protein>
<dbReference type="InterPro" id="IPR000210">
    <property type="entry name" value="BTB/POZ_dom"/>
</dbReference>
<name>A0A384JAZ3_BOTFB</name>
<dbReference type="Proteomes" id="UP000001798">
    <property type="component" value="Chromosome 2"/>
</dbReference>
<accession>A0A384JAZ3</accession>
<dbReference type="VEuPathDB" id="FungiDB:Bcin02g09000"/>
<reference evidence="2 3" key="3">
    <citation type="journal article" date="2017" name="Mol. Plant Pathol.">
        <title>A gapless genome sequence of the fungus Botrytis cinerea.</title>
        <authorList>
            <person name="Van Kan J.A."/>
            <person name="Stassen J.H."/>
            <person name="Mosbach A."/>
            <person name="Van Der Lee T.A."/>
            <person name="Faino L."/>
            <person name="Farmer A.D."/>
            <person name="Papasotiriou D.G."/>
            <person name="Zhou S."/>
            <person name="Seidl M.F."/>
            <person name="Cottam E."/>
            <person name="Edel D."/>
            <person name="Hahn M."/>
            <person name="Schwartz D.C."/>
            <person name="Dietrich R.A."/>
            <person name="Widdison S."/>
            <person name="Scalliet G."/>
        </authorList>
    </citation>
    <scope>NUCLEOTIDE SEQUENCE [LARGE SCALE GENOMIC DNA]</scope>
    <source>
        <strain evidence="2 3">B05.10</strain>
    </source>
</reference>
<gene>
    <name evidence="2" type="ORF">BCIN_02g09000</name>
</gene>
<dbReference type="PANTHER" id="PTHR47843">
    <property type="entry name" value="BTB DOMAIN-CONTAINING PROTEIN-RELATED"/>
    <property type="match status" value="1"/>
</dbReference>
<feature type="domain" description="BTB" evidence="1">
    <location>
        <begin position="134"/>
        <end position="208"/>
    </location>
</feature>
<dbReference type="KEGG" id="bfu:BCIN_02g09000"/>
<sequence length="398" mass="44360">MNNNANNWQWGPHTGPAPFGAFSASPNRGQYGANHDRNAVIGPFRSYNLVVRDYLVGNLSTSHSPPVYMGTPYEHRATSSNLIGVACGPIAYLARDAVPAIATNTNEAGRVPSRLNLDAANRSQGPTWENMPMDMVAIYIKGEDGSIDGPPFNLHKSFFTHLSPYFDAVFNSGFSESATQTLHFAESNREIFAMLIDWVYKKQLDTLAAFELDDRKNLPVGIGLSTLQGSDLDKYISKSEETAFEHTTKLIDLWFLADKVLMPELQNAAIQAIELLRFFTPLQGVPAEISRAVYDKTPKNSPLRKYLAYTTLRRLHPQSEDKGEDFHPEMLVDIFDIIKVAGSDAKLRHYGLSEKAMESFLVEVKGGSHLKANPNVVAPLADDIWVSLWELRRNALRF</sequence>
<dbReference type="SUPFAM" id="SSF54695">
    <property type="entry name" value="POZ domain"/>
    <property type="match status" value="1"/>
</dbReference>
<dbReference type="PROSITE" id="PS50097">
    <property type="entry name" value="BTB"/>
    <property type="match status" value="1"/>
</dbReference>
<evidence type="ECO:0000259" key="1">
    <source>
        <dbReference type="PROSITE" id="PS50097"/>
    </source>
</evidence>
<dbReference type="PANTHER" id="PTHR47843:SF2">
    <property type="entry name" value="BTB DOMAIN-CONTAINING PROTEIN"/>
    <property type="match status" value="1"/>
</dbReference>
<evidence type="ECO:0000313" key="3">
    <source>
        <dbReference type="Proteomes" id="UP000001798"/>
    </source>
</evidence>
<dbReference type="InterPro" id="IPR011333">
    <property type="entry name" value="SKP1/BTB/POZ_sf"/>
</dbReference>
<dbReference type="OrthoDB" id="194443at2759"/>
<dbReference type="Gene3D" id="3.30.710.10">
    <property type="entry name" value="Potassium Channel Kv1.1, Chain A"/>
    <property type="match status" value="1"/>
</dbReference>
<organism evidence="2 3">
    <name type="scientific">Botryotinia fuckeliana (strain B05.10)</name>
    <name type="common">Noble rot fungus</name>
    <name type="synonym">Botrytis cinerea</name>
    <dbReference type="NCBI Taxonomy" id="332648"/>
    <lineage>
        <taxon>Eukaryota</taxon>
        <taxon>Fungi</taxon>
        <taxon>Dikarya</taxon>
        <taxon>Ascomycota</taxon>
        <taxon>Pezizomycotina</taxon>
        <taxon>Leotiomycetes</taxon>
        <taxon>Helotiales</taxon>
        <taxon>Sclerotiniaceae</taxon>
        <taxon>Botrytis</taxon>
    </lineage>
</organism>
<dbReference type="Pfam" id="PF00651">
    <property type="entry name" value="BTB"/>
    <property type="match status" value="1"/>
</dbReference>
<dbReference type="CDD" id="cd18186">
    <property type="entry name" value="BTB_POZ_ZBTB_KLHL-like"/>
    <property type="match status" value="1"/>
</dbReference>
<dbReference type="RefSeq" id="XP_024547394.1">
    <property type="nucleotide sequence ID" value="XM_024691623.1"/>
</dbReference>
<proteinExistence type="predicted"/>
<reference evidence="2 3" key="1">
    <citation type="journal article" date="2011" name="PLoS Genet.">
        <title>Genomic analysis of the necrotrophic fungal pathogens Sclerotinia sclerotiorum and Botrytis cinerea.</title>
        <authorList>
            <person name="Amselem J."/>
            <person name="Cuomo C.A."/>
            <person name="van Kan J.A."/>
            <person name="Viaud M."/>
            <person name="Benito E.P."/>
            <person name="Couloux A."/>
            <person name="Coutinho P.M."/>
            <person name="de Vries R.P."/>
            <person name="Dyer P.S."/>
            <person name="Fillinger S."/>
            <person name="Fournier E."/>
            <person name="Gout L."/>
            <person name="Hahn M."/>
            <person name="Kohn L."/>
            <person name="Lapalu N."/>
            <person name="Plummer K.M."/>
            <person name="Pradier J.M."/>
            <person name="Quevillon E."/>
            <person name="Sharon A."/>
            <person name="Simon A."/>
            <person name="ten Have A."/>
            <person name="Tudzynski B."/>
            <person name="Tudzynski P."/>
            <person name="Wincker P."/>
            <person name="Andrew M."/>
            <person name="Anthouard V."/>
            <person name="Beever R.E."/>
            <person name="Beffa R."/>
            <person name="Benoit I."/>
            <person name="Bouzid O."/>
            <person name="Brault B."/>
            <person name="Chen Z."/>
            <person name="Choquer M."/>
            <person name="Collemare J."/>
            <person name="Cotton P."/>
            <person name="Danchin E.G."/>
            <person name="Da Silva C."/>
            <person name="Gautier A."/>
            <person name="Giraud C."/>
            <person name="Giraud T."/>
            <person name="Gonzalez C."/>
            <person name="Grossetete S."/>
            <person name="Guldener U."/>
            <person name="Henrissat B."/>
            <person name="Howlett B.J."/>
            <person name="Kodira C."/>
            <person name="Kretschmer M."/>
            <person name="Lappartient A."/>
            <person name="Leroch M."/>
            <person name="Levis C."/>
            <person name="Mauceli E."/>
            <person name="Neuveglise C."/>
            <person name="Oeser B."/>
            <person name="Pearson M."/>
            <person name="Poulain J."/>
            <person name="Poussereau N."/>
            <person name="Quesneville H."/>
            <person name="Rascle C."/>
            <person name="Schumacher J."/>
            <person name="Segurens B."/>
            <person name="Sexton A."/>
            <person name="Silva E."/>
            <person name="Sirven C."/>
            <person name="Soanes D.M."/>
            <person name="Talbot N.J."/>
            <person name="Templeton M."/>
            <person name="Yandava C."/>
            <person name="Yarden O."/>
            <person name="Zeng Q."/>
            <person name="Rollins J.A."/>
            <person name="Lebrun M.H."/>
            <person name="Dickman M."/>
        </authorList>
    </citation>
    <scope>NUCLEOTIDE SEQUENCE [LARGE SCALE GENOMIC DNA]</scope>
    <source>
        <strain evidence="2 3">B05.10</strain>
    </source>
</reference>
<dbReference type="AlphaFoldDB" id="A0A384JAZ3"/>
<dbReference type="GeneID" id="5434852"/>
<reference evidence="2 3" key="2">
    <citation type="journal article" date="2012" name="Eukaryot. Cell">
        <title>Genome update of Botrytis cinerea strains B05.10 and T4.</title>
        <authorList>
            <person name="Staats M."/>
            <person name="van Kan J.A."/>
        </authorList>
    </citation>
    <scope>NUCLEOTIDE SEQUENCE [LARGE SCALE GENOMIC DNA]</scope>
    <source>
        <strain evidence="2 3">B05.10</strain>
    </source>
</reference>
<dbReference type="EMBL" id="CP009806">
    <property type="protein sequence ID" value="ATZ47642.1"/>
    <property type="molecule type" value="Genomic_DNA"/>
</dbReference>
<keyword evidence="3" id="KW-1185">Reference proteome</keyword>
<evidence type="ECO:0000313" key="2">
    <source>
        <dbReference type="EMBL" id="ATZ47642.1"/>
    </source>
</evidence>